<keyword evidence="1" id="KW-1133">Transmembrane helix</keyword>
<dbReference type="Proteomes" id="UP001597197">
    <property type="component" value="Unassembled WGS sequence"/>
</dbReference>
<evidence type="ECO:0000256" key="1">
    <source>
        <dbReference type="SAM" id="Phobius"/>
    </source>
</evidence>
<comment type="caution">
    <text evidence="2">The sequence shown here is derived from an EMBL/GenBank/DDBJ whole genome shotgun (WGS) entry which is preliminary data.</text>
</comment>
<keyword evidence="3" id="KW-1185">Reference proteome</keyword>
<protein>
    <recommendedName>
        <fullName evidence="4">DUF998 domain-containing protein</fullName>
    </recommendedName>
</protein>
<keyword evidence="1" id="KW-0472">Membrane</keyword>
<feature type="transmembrane region" description="Helical" evidence="1">
    <location>
        <begin position="70"/>
        <end position="88"/>
    </location>
</feature>
<dbReference type="RefSeq" id="WP_382318136.1">
    <property type="nucleotide sequence ID" value="NZ_JBHUFD010000018.1"/>
</dbReference>
<gene>
    <name evidence="2" type="ORF">ACFSDX_23660</name>
</gene>
<keyword evidence="1" id="KW-0812">Transmembrane</keyword>
<feature type="transmembrane region" description="Helical" evidence="1">
    <location>
        <begin position="180"/>
        <end position="200"/>
    </location>
</feature>
<sequence>MKKALPSKLLDVKKELDNELVVSYLTLRNFIGFSGMLLLIILILTTARGSNDKFIESSISEYYYTTNGDVFVVLLSVLGVFLLTYNGYSVAERALTILAAICSIGVAFSPTATEEGNSMSIHKIYKQVPEWFGIERHVVLAATFFLCIALISLIYFPKTNQAHLISYDGKKTSKAKRNTVYKICGWVILLMMLLLIINFVKKPFPTIPVTFILEAIALEAFGFSWITKGQTLWHDGEHYLTKGLNEIKASVK</sequence>
<accession>A0ABW4R1K5</accession>
<reference evidence="3" key="1">
    <citation type="journal article" date="2019" name="Int. J. Syst. Evol. Microbiol.">
        <title>The Global Catalogue of Microorganisms (GCM) 10K type strain sequencing project: providing services to taxonomists for standard genome sequencing and annotation.</title>
        <authorList>
            <consortium name="The Broad Institute Genomics Platform"/>
            <consortium name="The Broad Institute Genome Sequencing Center for Infectious Disease"/>
            <person name="Wu L."/>
            <person name="Ma J."/>
        </authorList>
    </citation>
    <scope>NUCLEOTIDE SEQUENCE [LARGE SCALE GENOMIC DNA]</scope>
    <source>
        <strain evidence="3">CGMCC 1.15795</strain>
    </source>
</reference>
<feature type="transmembrane region" description="Helical" evidence="1">
    <location>
        <begin position="21"/>
        <end position="44"/>
    </location>
</feature>
<organism evidence="2 3">
    <name type="scientific">Hymenobacter bucti</name>
    <dbReference type="NCBI Taxonomy" id="1844114"/>
    <lineage>
        <taxon>Bacteria</taxon>
        <taxon>Pseudomonadati</taxon>
        <taxon>Bacteroidota</taxon>
        <taxon>Cytophagia</taxon>
        <taxon>Cytophagales</taxon>
        <taxon>Hymenobacteraceae</taxon>
        <taxon>Hymenobacter</taxon>
    </lineage>
</organism>
<evidence type="ECO:0000313" key="2">
    <source>
        <dbReference type="EMBL" id="MFD1875451.1"/>
    </source>
</evidence>
<dbReference type="EMBL" id="JBHUFD010000018">
    <property type="protein sequence ID" value="MFD1875451.1"/>
    <property type="molecule type" value="Genomic_DNA"/>
</dbReference>
<feature type="transmembrane region" description="Helical" evidence="1">
    <location>
        <begin position="206"/>
        <end position="226"/>
    </location>
</feature>
<evidence type="ECO:0008006" key="4">
    <source>
        <dbReference type="Google" id="ProtNLM"/>
    </source>
</evidence>
<evidence type="ECO:0000313" key="3">
    <source>
        <dbReference type="Proteomes" id="UP001597197"/>
    </source>
</evidence>
<proteinExistence type="predicted"/>
<feature type="transmembrane region" description="Helical" evidence="1">
    <location>
        <begin position="95"/>
        <end position="113"/>
    </location>
</feature>
<feature type="transmembrane region" description="Helical" evidence="1">
    <location>
        <begin position="138"/>
        <end position="156"/>
    </location>
</feature>
<name>A0ABW4R1K5_9BACT</name>